<dbReference type="AlphaFoldDB" id="V7C0H5"/>
<dbReference type="OMA" id="CETINEP"/>
<dbReference type="PANTHER" id="PTHR35117:SF1">
    <property type="entry name" value="MYOSIN-M HEAVY PROTEIN"/>
    <property type="match status" value="1"/>
</dbReference>
<dbReference type="PANTHER" id="PTHR35117">
    <property type="entry name" value="MYOSIN-M HEAVY PROTEIN"/>
    <property type="match status" value="1"/>
</dbReference>
<dbReference type="Proteomes" id="UP000000226">
    <property type="component" value="Chromosome 5"/>
</dbReference>
<reference evidence="2" key="1">
    <citation type="journal article" date="2014" name="Nat. Genet.">
        <title>A reference genome for common bean and genome-wide analysis of dual domestications.</title>
        <authorList>
            <person name="Schmutz J."/>
            <person name="McClean P.E."/>
            <person name="Mamidi S."/>
            <person name="Wu G.A."/>
            <person name="Cannon S.B."/>
            <person name="Grimwood J."/>
            <person name="Jenkins J."/>
            <person name="Shu S."/>
            <person name="Song Q."/>
            <person name="Chavarro C."/>
            <person name="Torres-Torres M."/>
            <person name="Geffroy V."/>
            <person name="Moghaddam S.M."/>
            <person name="Gao D."/>
            <person name="Abernathy B."/>
            <person name="Barry K."/>
            <person name="Blair M."/>
            <person name="Brick M.A."/>
            <person name="Chovatia M."/>
            <person name="Gepts P."/>
            <person name="Goodstein D.M."/>
            <person name="Gonzales M."/>
            <person name="Hellsten U."/>
            <person name="Hyten D.L."/>
            <person name="Jia G."/>
            <person name="Kelly J.D."/>
            <person name="Kudrna D."/>
            <person name="Lee R."/>
            <person name="Richard M.M."/>
            <person name="Miklas P.N."/>
            <person name="Osorno J.M."/>
            <person name="Rodrigues J."/>
            <person name="Thareau V."/>
            <person name="Urrea C.A."/>
            <person name="Wang M."/>
            <person name="Yu Y."/>
            <person name="Zhang M."/>
            <person name="Wing R.A."/>
            <person name="Cregan P.B."/>
            <person name="Rokhsar D.S."/>
            <person name="Jackson S.A."/>
        </authorList>
    </citation>
    <scope>NUCLEOTIDE SEQUENCE [LARGE SCALE GENOMIC DNA]</scope>
    <source>
        <strain evidence="2">cv. G19833</strain>
    </source>
</reference>
<dbReference type="STRING" id="3885.V7C0H5"/>
<evidence type="ECO:0008006" key="3">
    <source>
        <dbReference type="Google" id="ProtNLM"/>
    </source>
</evidence>
<dbReference type="OrthoDB" id="1429063at2759"/>
<gene>
    <name evidence="1" type="ORF">PHAVU_005G150800g</name>
</gene>
<sequence length="341" mass="38877">MQETSKVGDFTEKINISPSQAAFIVDHYLCANNLSQTRAIFRMEASSLFAGSPLSQLSNTSFNLDKILADYISLRRQKTILDKERCSIIQEKYRVQKLMEDMHNAVNTYNAFQRPIPIDVPVTDVSSATFHQNPYGECTATTVYVQNTNPRNVLSQQSNKRKNCETINEPTIVKRSRGRPPGKKNQFRGLNTLPLSRTQSQILTNSSILKTHPNQSAVTTCNEKVVSHCQNNKVMVDHEKEITSKDNSPNSPINSNTNKYYNVSPIPQSLENSIPNEISTLPKETQNDESCVRLPPPMYRTQTHSLCDHNRLIREKNCETINEPTIVKRPRERPQRKKNQF</sequence>
<organism evidence="1 2">
    <name type="scientific">Phaseolus vulgaris</name>
    <name type="common">Kidney bean</name>
    <name type="synonym">French bean</name>
    <dbReference type="NCBI Taxonomy" id="3885"/>
    <lineage>
        <taxon>Eukaryota</taxon>
        <taxon>Viridiplantae</taxon>
        <taxon>Streptophyta</taxon>
        <taxon>Embryophyta</taxon>
        <taxon>Tracheophyta</taxon>
        <taxon>Spermatophyta</taxon>
        <taxon>Magnoliopsida</taxon>
        <taxon>eudicotyledons</taxon>
        <taxon>Gunneridae</taxon>
        <taxon>Pentapetalae</taxon>
        <taxon>rosids</taxon>
        <taxon>fabids</taxon>
        <taxon>Fabales</taxon>
        <taxon>Fabaceae</taxon>
        <taxon>Papilionoideae</taxon>
        <taxon>50 kb inversion clade</taxon>
        <taxon>NPAAA clade</taxon>
        <taxon>indigoferoid/millettioid clade</taxon>
        <taxon>Phaseoleae</taxon>
        <taxon>Phaseolus</taxon>
    </lineage>
</organism>
<accession>V7C0H5</accession>
<proteinExistence type="predicted"/>
<evidence type="ECO:0000313" key="1">
    <source>
        <dbReference type="EMBL" id="ESW22401.1"/>
    </source>
</evidence>
<name>V7C0H5_PHAVU</name>
<dbReference type="EMBL" id="CM002292">
    <property type="protein sequence ID" value="ESW22401.1"/>
    <property type="molecule type" value="Genomic_DNA"/>
</dbReference>
<protein>
    <recommendedName>
        <fullName evidence="3">LisH domain-containing protein</fullName>
    </recommendedName>
</protein>
<evidence type="ECO:0000313" key="2">
    <source>
        <dbReference type="Proteomes" id="UP000000226"/>
    </source>
</evidence>
<dbReference type="Gramene" id="ESW22401">
    <property type="protein sequence ID" value="ESW22401"/>
    <property type="gene ID" value="PHAVU_005G150800g"/>
</dbReference>
<keyword evidence="2" id="KW-1185">Reference proteome</keyword>